<gene>
    <name evidence="2" type="ORF">SCD92_13425</name>
</gene>
<accession>A0ABU4S3E9</accession>
<evidence type="ECO:0000313" key="2">
    <source>
        <dbReference type="EMBL" id="MDX6850368.1"/>
    </source>
</evidence>
<dbReference type="RefSeq" id="WP_302722294.1">
    <property type="nucleotide sequence ID" value="NZ_JAULRU010000514.1"/>
</dbReference>
<evidence type="ECO:0000313" key="3">
    <source>
        <dbReference type="Proteomes" id="UP001273505"/>
    </source>
</evidence>
<dbReference type="EMBL" id="JAXAFO010000023">
    <property type="protein sequence ID" value="MDX6850368.1"/>
    <property type="molecule type" value="Genomic_DNA"/>
</dbReference>
<sequence>MGCFKNSLIFGLIAGGVGFIATLMHWNLWDVWGGPMPGYELLVFPGRLTLLYLWQPLFTEEIDLVAKVALMLLGQFAIVSGICLSICKVRHIFDQ</sequence>
<proteinExistence type="predicted"/>
<keyword evidence="1" id="KW-0812">Transmembrane</keyword>
<dbReference type="Proteomes" id="UP001273505">
    <property type="component" value="Unassembled WGS sequence"/>
</dbReference>
<keyword evidence="3" id="KW-1185">Reference proteome</keyword>
<name>A0ABU4S3E9_9GAMM</name>
<feature type="transmembrane region" description="Helical" evidence="1">
    <location>
        <begin position="7"/>
        <end position="29"/>
    </location>
</feature>
<organism evidence="2 3">
    <name type="scientific">Gilvimarinus gilvus</name>
    <dbReference type="NCBI Taxonomy" id="3058038"/>
    <lineage>
        <taxon>Bacteria</taxon>
        <taxon>Pseudomonadati</taxon>
        <taxon>Pseudomonadota</taxon>
        <taxon>Gammaproteobacteria</taxon>
        <taxon>Cellvibrionales</taxon>
        <taxon>Cellvibrionaceae</taxon>
        <taxon>Gilvimarinus</taxon>
    </lineage>
</organism>
<reference evidence="2 3" key="1">
    <citation type="submission" date="2023-11" db="EMBL/GenBank/DDBJ databases">
        <title>Gilvimarinus fulvus sp. nov., isolated from the surface of Kelp.</title>
        <authorList>
            <person name="Sun Y.Y."/>
            <person name="Gong Y."/>
            <person name="Du Z.J."/>
        </authorList>
    </citation>
    <scope>NUCLEOTIDE SEQUENCE [LARGE SCALE GENOMIC DNA]</scope>
    <source>
        <strain evidence="2 3">SDUM040013</strain>
    </source>
</reference>
<comment type="caution">
    <text evidence="2">The sequence shown here is derived from an EMBL/GenBank/DDBJ whole genome shotgun (WGS) entry which is preliminary data.</text>
</comment>
<feature type="transmembrane region" description="Helical" evidence="1">
    <location>
        <begin position="64"/>
        <end position="87"/>
    </location>
</feature>
<evidence type="ECO:0000256" key="1">
    <source>
        <dbReference type="SAM" id="Phobius"/>
    </source>
</evidence>
<keyword evidence="1" id="KW-1133">Transmembrane helix</keyword>
<keyword evidence="1" id="KW-0472">Membrane</keyword>
<protein>
    <submittedName>
        <fullName evidence="2">Uncharacterized protein</fullName>
    </submittedName>
</protein>